<dbReference type="PROSITE" id="PS50072">
    <property type="entry name" value="CSA_PPIASE_2"/>
    <property type="match status" value="1"/>
</dbReference>
<name>A0A923HSA2_9BURK</name>
<dbReference type="EC" id="5.2.1.8" evidence="4"/>
<dbReference type="InterPro" id="IPR002130">
    <property type="entry name" value="Cyclophilin-type_PPIase_dom"/>
</dbReference>
<feature type="signal peptide" evidence="4">
    <location>
        <begin position="1"/>
        <end position="27"/>
    </location>
</feature>
<evidence type="ECO:0000313" key="6">
    <source>
        <dbReference type="EMBL" id="MBC3880179.1"/>
    </source>
</evidence>
<dbReference type="GO" id="GO:0003755">
    <property type="term" value="F:peptidyl-prolyl cis-trans isomerase activity"/>
    <property type="evidence" value="ECO:0007669"/>
    <property type="project" value="UniProtKB-UniRule"/>
</dbReference>
<proteinExistence type="inferred from homology"/>
<dbReference type="InterPro" id="IPR029000">
    <property type="entry name" value="Cyclophilin-like_dom_sf"/>
</dbReference>
<accession>A0A923HSA2</accession>
<keyword evidence="4" id="KW-0732">Signal</keyword>
<keyword evidence="3 4" id="KW-0413">Isomerase</keyword>
<evidence type="ECO:0000256" key="1">
    <source>
        <dbReference type="ARBA" id="ARBA00007365"/>
    </source>
</evidence>
<dbReference type="InterPro" id="IPR044665">
    <property type="entry name" value="E_coli_cyclophilin_A-like"/>
</dbReference>
<comment type="similarity">
    <text evidence="1 4">Belongs to the cyclophilin-type PPIase family.</text>
</comment>
<sequence length="247" mass="27203">MGARFQRNNTLSIFFFSLFFFATTACAQNGTQTAEQTVASQPVLTSQIVSSPSKPLPKVKIKTTLGDIVLELYPEKAPKTVENFLRYVKKGHYNKTIFHRVIDNFMIQGGGLDIKMNEKPTEAAITNEAGKAFEQGLKNDIGTIAMARMQDPNSAKAQFYINVNNNDFLNYQPIGVGDPVVVMKNGEPITLPRSRALVAAAGYTPFGKVIEGWETVEKIKGVTTGENGIHQNVPHKPITILSIQLMK</sequence>
<evidence type="ECO:0000256" key="2">
    <source>
        <dbReference type="ARBA" id="ARBA00023110"/>
    </source>
</evidence>
<dbReference type="InterPro" id="IPR020892">
    <property type="entry name" value="Cyclophilin-type_PPIase_CS"/>
</dbReference>
<dbReference type="AlphaFoldDB" id="A0A923HSA2"/>
<gene>
    <name evidence="6" type="ORF">H8K36_02205</name>
</gene>
<dbReference type="SUPFAM" id="SSF50891">
    <property type="entry name" value="Cyclophilin-like"/>
    <property type="match status" value="1"/>
</dbReference>
<evidence type="ECO:0000256" key="3">
    <source>
        <dbReference type="ARBA" id="ARBA00023235"/>
    </source>
</evidence>
<dbReference type="Proteomes" id="UP000627446">
    <property type="component" value="Unassembled WGS sequence"/>
</dbReference>
<evidence type="ECO:0000313" key="7">
    <source>
        <dbReference type="Proteomes" id="UP000627446"/>
    </source>
</evidence>
<keyword evidence="2 4" id="KW-0697">Rotamase</keyword>
<keyword evidence="7" id="KW-1185">Reference proteome</keyword>
<reference evidence="6" key="1">
    <citation type="submission" date="2020-08" db="EMBL/GenBank/DDBJ databases">
        <title>Novel species isolated from subtropical streams in China.</title>
        <authorList>
            <person name="Lu H."/>
        </authorList>
    </citation>
    <scope>NUCLEOTIDE SEQUENCE</scope>
    <source>
        <strain evidence="6">LX22W</strain>
    </source>
</reference>
<dbReference type="PRINTS" id="PR00153">
    <property type="entry name" value="CSAPPISMRASE"/>
</dbReference>
<dbReference type="EMBL" id="JACOFZ010000001">
    <property type="protein sequence ID" value="MBC3880179.1"/>
    <property type="molecule type" value="Genomic_DNA"/>
</dbReference>
<comment type="caution">
    <text evidence="6">The sequence shown here is derived from an EMBL/GenBank/DDBJ whole genome shotgun (WGS) entry which is preliminary data.</text>
</comment>
<dbReference type="Gene3D" id="2.40.100.10">
    <property type="entry name" value="Cyclophilin-like"/>
    <property type="match status" value="1"/>
</dbReference>
<feature type="domain" description="PPIase cyclophilin-type" evidence="5">
    <location>
        <begin position="63"/>
        <end position="245"/>
    </location>
</feature>
<dbReference type="PROSITE" id="PS51257">
    <property type="entry name" value="PROKAR_LIPOPROTEIN"/>
    <property type="match status" value="1"/>
</dbReference>
<comment type="function">
    <text evidence="4">PPIases accelerate the folding of proteins. It catalyzes the cis-trans isomerization of proline imidic peptide bonds in oligopeptides.</text>
</comment>
<dbReference type="PROSITE" id="PS00170">
    <property type="entry name" value="CSA_PPIASE_1"/>
    <property type="match status" value="1"/>
</dbReference>
<dbReference type="Pfam" id="PF00160">
    <property type="entry name" value="Pro_isomerase"/>
    <property type="match status" value="1"/>
</dbReference>
<feature type="chain" id="PRO_5038158723" description="Peptidyl-prolyl cis-trans isomerase" evidence="4">
    <location>
        <begin position="28"/>
        <end position="247"/>
    </location>
</feature>
<organism evidence="6 7">
    <name type="scientific">Undibacterium nitidum</name>
    <dbReference type="NCBI Taxonomy" id="2762298"/>
    <lineage>
        <taxon>Bacteria</taxon>
        <taxon>Pseudomonadati</taxon>
        <taxon>Pseudomonadota</taxon>
        <taxon>Betaproteobacteria</taxon>
        <taxon>Burkholderiales</taxon>
        <taxon>Oxalobacteraceae</taxon>
        <taxon>Undibacterium</taxon>
    </lineage>
</organism>
<dbReference type="PANTHER" id="PTHR43246">
    <property type="entry name" value="PEPTIDYL-PROLYL CIS-TRANS ISOMERASE CYP38, CHLOROPLASTIC"/>
    <property type="match status" value="1"/>
</dbReference>
<protein>
    <recommendedName>
        <fullName evidence="4">Peptidyl-prolyl cis-trans isomerase</fullName>
        <shortName evidence="4">PPIase</shortName>
        <ecNumber evidence="4">5.2.1.8</ecNumber>
    </recommendedName>
</protein>
<dbReference type="GO" id="GO:0006457">
    <property type="term" value="P:protein folding"/>
    <property type="evidence" value="ECO:0007669"/>
    <property type="project" value="InterPro"/>
</dbReference>
<comment type="catalytic activity">
    <reaction evidence="4">
        <text>[protein]-peptidylproline (omega=180) = [protein]-peptidylproline (omega=0)</text>
        <dbReference type="Rhea" id="RHEA:16237"/>
        <dbReference type="Rhea" id="RHEA-COMP:10747"/>
        <dbReference type="Rhea" id="RHEA-COMP:10748"/>
        <dbReference type="ChEBI" id="CHEBI:83833"/>
        <dbReference type="ChEBI" id="CHEBI:83834"/>
        <dbReference type="EC" id="5.2.1.8"/>
    </reaction>
</comment>
<evidence type="ECO:0000259" key="5">
    <source>
        <dbReference type="PROSITE" id="PS50072"/>
    </source>
</evidence>
<dbReference type="RefSeq" id="WP_186915290.1">
    <property type="nucleotide sequence ID" value="NZ_JACOFZ010000001.1"/>
</dbReference>
<evidence type="ECO:0000256" key="4">
    <source>
        <dbReference type="RuleBase" id="RU363019"/>
    </source>
</evidence>